<evidence type="ECO:0000313" key="3">
    <source>
        <dbReference type="Proteomes" id="UP001558652"/>
    </source>
</evidence>
<dbReference type="AlphaFoldDB" id="A0ABD0YW81"/>
<reference evidence="2 3" key="1">
    <citation type="submission" date="2024-07" db="EMBL/GenBank/DDBJ databases">
        <title>Chromosome-level genome assembly of the water stick insect Ranatra chinensis (Heteroptera: Nepidae).</title>
        <authorList>
            <person name="Liu X."/>
        </authorList>
    </citation>
    <scope>NUCLEOTIDE SEQUENCE [LARGE SCALE GENOMIC DNA]</scope>
    <source>
        <strain evidence="2">Cailab_2021Rc</strain>
        <tissue evidence="2">Muscle</tissue>
    </source>
</reference>
<keyword evidence="3" id="KW-1185">Reference proteome</keyword>
<feature type="compositionally biased region" description="Low complexity" evidence="1">
    <location>
        <begin position="50"/>
        <end position="67"/>
    </location>
</feature>
<comment type="caution">
    <text evidence="2">The sequence shown here is derived from an EMBL/GenBank/DDBJ whole genome shotgun (WGS) entry which is preliminary data.</text>
</comment>
<name>A0ABD0YW81_9HEMI</name>
<proteinExistence type="predicted"/>
<gene>
    <name evidence="2" type="ORF">AAG570_000137</name>
</gene>
<evidence type="ECO:0000256" key="1">
    <source>
        <dbReference type="SAM" id="MobiDB-lite"/>
    </source>
</evidence>
<feature type="region of interest" description="Disordered" evidence="1">
    <location>
        <begin position="1"/>
        <end position="21"/>
    </location>
</feature>
<accession>A0ABD0YW81</accession>
<protein>
    <submittedName>
        <fullName evidence="2">Uncharacterized protein</fullName>
    </submittedName>
</protein>
<dbReference type="Proteomes" id="UP001558652">
    <property type="component" value="Unassembled WGS sequence"/>
</dbReference>
<organism evidence="2 3">
    <name type="scientific">Ranatra chinensis</name>
    <dbReference type="NCBI Taxonomy" id="642074"/>
    <lineage>
        <taxon>Eukaryota</taxon>
        <taxon>Metazoa</taxon>
        <taxon>Ecdysozoa</taxon>
        <taxon>Arthropoda</taxon>
        <taxon>Hexapoda</taxon>
        <taxon>Insecta</taxon>
        <taxon>Pterygota</taxon>
        <taxon>Neoptera</taxon>
        <taxon>Paraneoptera</taxon>
        <taxon>Hemiptera</taxon>
        <taxon>Heteroptera</taxon>
        <taxon>Panheteroptera</taxon>
        <taxon>Nepomorpha</taxon>
        <taxon>Nepidae</taxon>
        <taxon>Ranatrinae</taxon>
        <taxon>Ranatra</taxon>
    </lineage>
</organism>
<feature type="region of interest" description="Disordered" evidence="1">
    <location>
        <begin position="42"/>
        <end position="69"/>
    </location>
</feature>
<dbReference type="EMBL" id="JBFDAA010000001">
    <property type="protein sequence ID" value="KAL1140205.1"/>
    <property type="molecule type" value="Genomic_DNA"/>
</dbReference>
<evidence type="ECO:0000313" key="2">
    <source>
        <dbReference type="EMBL" id="KAL1140205.1"/>
    </source>
</evidence>
<sequence length="129" mass="14541">MEIVSDIRTETNEEKPKKNDPKIVINEMTEITCKNFVGGESVNSEGTEYKISNEGNEKGNNSNGQNIKDYGVELGGVDEVDCKSQFYSEEDGEESLFFVDNKPSKHYKRHEYAASAPQFSVVSKFIFII</sequence>